<evidence type="ECO:0000256" key="1">
    <source>
        <dbReference type="SAM" id="MobiDB-lite"/>
    </source>
</evidence>
<accession>A0A9N9XEQ4</accession>
<dbReference type="OrthoDB" id="6778469at2759"/>
<keyword evidence="3" id="KW-1185">Reference proteome</keyword>
<reference evidence="2" key="1">
    <citation type="submission" date="2022-01" db="EMBL/GenBank/DDBJ databases">
        <authorList>
            <person name="King R."/>
        </authorList>
    </citation>
    <scope>NUCLEOTIDE SEQUENCE</scope>
</reference>
<proteinExistence type="predicted"/>
<sequence>MELHSRNTSLRHLPKRPPIDIEFHDVSYTVPQGRKDSETEEIEESKLNRKGLNKVKVISDITLRAANFVLEESDSKGEKEGKEDSLLFKKSW</sequence>
<name>A0A9N9XEQ4_DIABA</name>
<gene>
    <name evidence="2" type="ORF">DIABBA_LOCUS9587</name>
</gene>
<evidence type="ECO:0000313" key="3">
    <source>
        <dbReference type="Proteomes" id="UP001153709"/>
    </source>
</evidence>
<dbReference type="AlphaFoldDB" id="A0A9N9XEQ4"/>
<dbReference type="EMBL" id="OU898281">
    <property type="protein sequence ID" value="CAG9836502.1"/>
    <property type="molecule type" value="Genomic_DNA"/>
</dbReference>
<protein>
    <submittedName>
        <fullName evidence="2">Uncharacterized protein</fullName>
    </submittedName>
</protein>
<organism evidence="2 3">
    <name type="scientific">Diabrotica balteata</name>
    <name type="common">Banded cucumber beetle</name>
    <dbReference type="NCBI Taxonomy" id="107213"/>
    <lineage>
        <taxon>Eukaryota</taxon>
        <taxon>Metazoa</taxon>
        <taxon>Ecdysozoa</taxon>
        <taxon>Arthropoda</taxon>
        <taxon>Hexapoda</taxon>
        <taxon>Insecta</taxon>
        <taxon>Pterygota</taxon>
        <taxon>Neoptera</taxon>
        <taxon>Endopterygota</taxon>
        <taxon>Coleoptera</taxon>
        <taxon>Polyphaga</taxon>
        <taxon>Cucujiformia</taxon>
        <taxon>Chrysomeloidea</taxon>
        <taxon>Chrysomelidae</taxon>
        <taxon>Galerucinae</taxon>
        <taxon>Diabroticina</taxon>
        <taxon>Diabroticites</taxon>
        <taxon>Diabrotica</taxon>
    </lineage>
</organism>
<evidence type="ECO:0000313" key="2">
    <source>
        <dbReference type="EMBL" id="CAG9836502.1"/>
    </source>
</evidence>
<dbReference type="Proteomes" id="UP001153709">
    <property type="component" value="Chromosome 6"/>
</dbReference>
<feature type="region of interest" description="Disordered" evidence="1">
    <location>
        <begin position="73"/>
        <end position="92"/>
    </location>
</feature>